<dbReference type="GO" id="GO:0005634">
    <property type="term" value="C:nucleus"/>
    <property type="evidence" value="ECO:0007669"/>
    <property type="project" value="UniProtKB-SubCell"/>
</dbReference>
<dbReference type="GO" id="GO:0001227">
    <property type="term" value="F:DNA-binding transcription repressor activity, RNA polymerase II-specific"/>
    <property type="evidence" value="ECO:0007669"/>
    <property type="project" value="TreeGrafter"/>
</dbReference>
<proteinExistence type="predicted"/>
<feature type="compositionally biased region" description="Basic and acidic residues" evidence="7">
    <location>
        <begin position="76"/>
        <end position="86"/>
    </location>
</feature>
<sequence length="189" mass="20828">MGYEFGKGLGKNCDGRVEPVQAVVLPRGKSLDQCAEVLQKKKQGKLGPDKSRKGQAKGSGPGRSSRKPSRNVFDFLNEKLRGKSTGEKAGGMALPERSSKEIYHASKSTKKALSVRLFQTMEKIDQTQKDIRGIQQALARNAGRHSIATAQLEEKLANAHKQLGQLQAQEASLQREQKKADTHKKMTEF</sequence>
<organism evidence="9">
    <name type="scientific">Hypotaenidia okinawae</name>
    <dbReference type="NCBI Taxonomy" id="2861861"/>
    <lineage>
        <taxon>Eukaryota</taxon>
        <taxon>Metazoa</taxon>
        <taxon>Chordata</taxon>
        <taxon>Craniata</taxon>
        <taxon>Vertebrata</taxon>
        <taxon>Euteleostomi</taxon>
        <taxon>Archelosauria</taxon>
        <taxon>Archosauria</taxon>
        <taxon>Dinosauria</taxon>
        <taxon>Saurischia</taxon>
        <taxon>Theropoda</taxon>
        <taxon>Coelurosauria</taxon>
        <taxon>Aves</taxon>
        <taxon>Neognathae</taxon>
        <taxon>Neoaves</taxon>
        <taxon>Gruiformes</taxon>
        <taxon>Rallidae</taxon>
        <taxon>Hypotaenidia</taxon>
    </lineage>
</organism>
<evidence type="ECO:0000256" key="7">
    <source>
        <dbReference type="SAM" id="MobiDB-lite"/>
    </source>
</evidence>
<evidence type="ECO:0000256" key="3">
    <source>
        <dbReference type="ARBA" id="ARBA00022771"/>
    </source>
</evidence>
<evidence type="ECO:0000313" key="9">
    <source>
        <dbReference type="EMBL" id="LAC35386.1"/>
    </source>
</evidence>
<keyword evidence="3" id="KW-0863">Zinc-finger</keyword>
<dbReference type="Pfam" id="PF01585">
    <property type="entry name" value="G-patch"/>
    <property type="match status" value="1"/>
</dbReference>
<feature type="region of interest" description="Disordered" evidence="7">
    <location>
        <begin position="167"/>
        <end position="189"/>
    </location>
</feature>
<feature type="domain" description="G-patch" evidence="8">
    <location>
        <begin position="1"/>
        <end position="36"/>
    </location>
</feature>
<evidence type="ECO:0000256" key="4">
    <source>
        <dbReference type="ARBA" id="ARBA00022833"/>
    </source>
</evidence>
<feature type="compositionally biased region" description="Basic and acidic residues" evidence="7">
    <location>
        <begin position="173"/>
        <end position="189"/>
    </location>
</feature>
<keyword evidence="6" id="KW-0539">Nucleus</keyword>
<dbReference type="PANTHER" id="PTHR46297:SF1">
    <property type="entry name" value="ZINC FINGER CCCH-TYPE WITH G PATCH DOMAIN-CONTAINING PROTEIN"/>
    <property type="match status" value="1"/>
</dbReference>
<dbReference type="PANTHER" id="PTHR46297">
    <property type="entry name" value="ZINC FINGER CCCH-TYPE WITH G PATCH DOMAIN-CONTAINING PROTEIN"/>
    <property type="match status" value="1"/>
</dbReference>
<evidence type="ECO:0000256" key="1">
    <source>
        <dbReference type="ARBA" id="ARBA00004123"/>
    </source>
</evidence>
<comment type="subcellular location">
    <subcellularLocation>
        <location evidence="1">Nucleus</location>
    </subcellularLocation>
</comment>
<dbReference type="PROSITE" id="PS50174">
    <property type="entry name" value="G_PATCH"/>
    <property type="match status" value="1"/>
</dbReference>
<accession>A0A6G1R919</accession>
<keyword evidence="5" id="KW-0238">DNA-binding</keyword>
<evidence type="ECO:0000256" key="5">
    <source>
        <dbReference type="ARBA" id="ARBA00023125"/>
    </source>
</evidence>
<dbReference type="GO" id="GO:0000978">
    <property type="term" value="F:RNA polymerase II cis-regulatory region sequence-specific DNA binding"/>
    <property type="evidence" value="ECO:0007669"/>
    <property type="project" value="TreeGrafter"/>
</dbReference>
<keyword evidence="2" id="KW-0479">Metal-binding</keyword>
<keyword evidence="4" id="KW-0862">Zinc</keyword>
<evidence type="ECO:0000256" key="2">
    <source>
        <dbReference type="ARBA" id="ARBA00022723"/>
    </source>
</evidence>
<dbReference type="GO" id="GO:0008270">
    <property type="term" value="F:zinc ion binding"/>
    <property type="evidence" value="ECO:0007669"/>
    <property type="project" value="UniProtKB-KW"/>
</dbReference>
<dbReference type="InterPro" id="IPR000467">
    <property type="entry name" value="G_patch_dom"/>
</dbReference>
<name>A0A6G1R919_9GRUI</name>
<evidence type="ECO:0000256" key="6">
    <source>
        <dbReference type="ARBA" id="ARBA00023242"/>
    </source>
</evidence>
<reference evidence="9" key="2">
    <citation type="submission" date="2020-03" db="EMBL/GenBank/DDBJ databases">
        <authorList>
            <consortium name="Environmental Genome Science Research Promotion Project"/>
            <person name="Nakajima N."/>
            <person name="Onuma M."/>
            <person name="Endoh D."/>
        </authorList>
    </citation>
    <scope>NUCLEOTIDE SEQUENCE</scope>
</reference>
<feature type="region of interest" description="Disordered" evidence="7">
    <location>
        <begin position="35"/>
        <end position="105"/>
    </location>
</feature>
<dbReference type="EMBL" id="ICPP01002742">
    <property type="protein sequence ID" value="LAC35386.1"/>
    <property type="molecule type" value="Transcribed_RNA"/>
</dbReference>
<reference evidence="9" key="1">
    <citation type="submission" date="2020-03" db="EMBL/GenBank/DDBJ databases">
        <title>Okinawa Rail whole genome shotgun sequence.</title>
        <authorList>
            <person name="Nakajima N."/>
            <person name="Onuma M."/>
            <person name="Endoh D."/>
        </authorList>
    </citation>
    <scope>NUCLEOTIDE SEQUENCE</scope>
</reference>
<dbReference type="AlphaFoldDB" id="A0A6G1R919"/>
<protein>
    <submittedName>
        <fullName evidence="9">Zinc finger CCCH-type and G-patch domain containing</fullName>
    </submittedName>
</protein>
<evidence type="ECO:0000259" key="8">
    <source>
        <dbReference type="PROSITE" id="PS50174"/>
    </source>
</evidence>